<keyword evidence="9" id="KW-1185">Reference proteome</keyword>
<gene>
    <name evidence="8" type="ORF">TKK_003334</name>
</gene>
<feature type="compositionally biased region" description="Polar residues" evidence="6">
    <location>
        <begin position="58"/>
        <end position="68"/>
    </location>
</feature>
<feature type="domain" description="DM10" evidence="7">
    <location>
        <begin position="308"/>
        <end position="409"/>
    </location>
</feature>
<dbReference type="Pfam" id="PF06565">
    <property type="entry name" value="DM10_dom"/>
    <property type="match status" value="2"/>
</dbReference>
<keyword evidence="4" id="KW-0206">Cytoskeleton</keyword>
<evidence type="ECO:0000313" key="9">
    <source>
        <dbReference type="Proteomes" id="UP001627154"/>
    </source>
</evidence>
<comment type="caution">
    <text evidence="8">The sequence shown here is derived from an EMBL/GenBank/DDBJ whole genome shotgun (WGS) entry which is preliminary data.</text>
</comment>
<dbReference type="PANTHER" id="PTHR12086">
    <property type="entry name" value="EF-HAND DOMAIN C-TERMINAL CONTAINING PROTEIN"/>
    <property type="match status" value="1"/>
</dbReference>
<evidence type="ECO:0000256" key="5">
    <source>
        <dbReference type="ARBA" id="ARBA00023273"/>
    </source>
</evidence>
<evidence type="ECO:0000256" key="6">
    <source>
        <dbReference type="SAM" id="MobiDB-lite"/>
    </source>
</evidence>
<dbReference type="InterPro" id="IPR040193">
    <property type="entry name" value="EFHC1/EFHC2/EFHB"/>
</dbReference>
<dbReference type="GO" id="GO:0005930">
    <property type="term" value="C:axoneme"/>
    <property type="evidence" value="ECO:0007669"/>
    <property type="project" value="UniProtKB-SubCell"/>
</dbReference>
<accession>A0ABD2XF13</accession>
<evidence type="ECO:0000256" key="2">
    <source>
        <dbReference type="ARBA" id="ARBA00022490"/>
    </source>
</evidence>
<feature type="region of interest" description="Disordered" evidence="6">
    <location>
        <begin position="47"/>
        <end position="76"/>
    </location>
</feature>
<feature type="domain" description="DM10" evidence="7">
    <location>
        <begin position="87"/>
        <end position="178"/>
    </location>
</feature>
<protein>
    <recommendedName>
        <fullName evidence="7">DM10 domain-containing protein</fullName>
    </recommendedName>
</protein>
<dbReference type="Proteomes" id="UP001627154">
    <property type="component" value="Unassembled WGS sequence"/>
</dbReference>
<name>A0ABD2XF13_9HYME</name>
<dbReference type="EMBL" id="JBJJXI010000027">
    <property type="protein sequence ID" value="KAL3403928.1"/>
    <property type="molecule type" value="Genomic_DNA"/>
</dbReference>
<keyword evidence="2" id="KW-0963">Cytoplasm</keyword>
<sequence>MDSATERNDTSPNSDNYGADPFDHRRKSQFKVSNGFCHLVSDNPNPQSDAFWNHAPHSRQQANLASSENESKIEKQDEAVVDTMETLRNYLTFEAYPRNQKTRLVKIIYYIEDDSMMVCDEADSGNIIVKKQRVLMPSGDGFYKLADFNVSRNIEINQTVYHIYSCDDFTREYLTNNGVNVNVAEEQIIDDEIPHRHKEKNSSLMTDHQQRIHDYEDKTLTFDAKVSEGYCFTSQEYHGRKLTNLMRIFKVQPGEIEVIYVLLISRWERQLKFSVEDYADSPGQRDGEDTVKLTHCDSKALDSQLYHFPKVLRYSLVMDHNNPEGRDRDFVLEYNTADGCMRINEVDKKNSGRRGGCFLGWNKVPKPDDKEHFYGTEDFLIGERLNVFGHHFIIAGTEMFVWNYMRFNREAFSDKVRENIKAWAVNEGLIDELVDEKIYDTNE</sequence>
<dbReference type="PROSITE" id="PS51336">
    <property type="entry name" value="DM10"/>
    <property type="match status" value="2"/>
</dbReference>
<reference evidence="8 9" key="1">
    <citation type="journal article" date="2024" name="bioRxiv">
        <title>A reference genome for Trichogramma kaykai: A tiny desert-dwelling parasitoid wasp with competing sex-ratio distorters.</title>
        <authorList>
            <person name="Culotta J."/>
            <person name="Lindsey A.R."/>
        </authorList>
    </citation>
    <scope>NUCLEOTIDE SEQUENCE [LARGE SCALE GENOMIC DNA]</scope>
    <source>
        <strain evidence="8 9">KSX58</strain>
    </source>
</reference>
<comment type="subcellular location">
    <subcellularLocation>
        <location evidence="1">Cytoplasm</location>
        <location evidence="1">Cytoskeleton</location>
        <location evidence="1">Cilium axoneme</location>
    </subcellularLocation>
</comment>
<evidence type="ECO:0000313" key="8">
    <source>
        <dbReference type="EMBL" id="KAL3403928.1"/>
    </source>
</evidence>
<keyword evidence="5" id="KW-0966">Cell projection</keyword>
<dbReference type="SMART" id="SM00676">
    <property type="entry name" value="DM10"/>
    <property type="match status" value="2"/>
</dbReference>
<dbReference type="AlphaFoldDB" id="A0ABD2XF13"/>
<evidence type="ECO:0000256" key="3">
    <source>
        <dbReference type="ARBA" id="ARBA00022737"/>
    </source>
</evidence>
<evidence type="ECO:0000256" key="4">
    <source>
        <dbReference type="ARBA" id="ARBA00023212"/>
    </source>
</evidence>
<evidence type="ECO:0000256" key="1">
    <source>
        <dbReference type="ARBA" id="ARBA00004430"/>
    </source>
</evidence>
<feature type="region of interest" description="Disordered" evidence="6">
    <location>
        <begin position="1"/>
        <end position="24"/>
    </location>
</feature>
<keyword evidence="3" id="KW-0677">Repeat</keyword>
<proteinExistence type="predicted"/>
<dbReference type="Gene3D" id="2.30.29.170">
    <property type="match status" value="2"/>
</dbReference>
<dbReference type="InterPro" id="IPR006602">
    <property type="entry name" value="DM10_dom"/>
</dbReference>
<evidence type="ECO:0000259" key="7">
    <source>
        <dbReference type="PROSITE" id="PS51336"/>
    </source>
</evidence>
<organism evidence="8 9">
    <name type="scientific">Trichogramma kaykai</name>
    <dbReference type="NCBI Taxonomy" id="54128"/>
    <lineage>
        <taxon>Eukaryota</taxon>
        <taxon>Metazoa</taxon>
        <taxon>Ecdysozoa</taxon>
        <taxon>Arthropoda</taxon>
        <taxon>Hexapoda</taxon>
        <taxon>Insecta</taxon>
        <taxon>Pterygota</taxon>
        <taxon>Neoptera</taxon>
        <taxon>Endopterygota</taxon>
        <taxon>Hymenoptera</taxon>
        <taxon>Apocrita</taxon>
        <taxon>Proctotrupomorpha</taxon>
        <taxon>Chalcidoidea</taxon>
        <taxon>Trichogrammatidae</taxon>
        <taxon>Trichogramma</taxon>
    </lineage>
</organism>